<evidence type="ECO:0000313" key="2">
    <source>
        <dbReference type="Proteomes" id="UP000294200"/>
    </source>
</evidence>
<dbReference type="Proteomes" id="UP000294200">
    <property type="component" value="Unassembled WGS sequence"/>
</dbReference>
<sequence length="295" mass="34482">MQNRKPIKRVVEPGQENRLRLRELTGRPTLTWPIVVPPRDGRGIKTGVAFECWKKPQDSRNGIASYQFSIKRQGVLNCHSGLEARLLLYFDFCPFVLEARTQYPSWSREEYHRYVEERRRFPKQKVMSIDFMLTLRIPDLPYVVYHGVSAKPYSLIHTKSVEKRHEKEASRLSEWAASHEVMDEYTVSDTEYANYLLLNEWMIHVDIGRYWSAAFEFASDVMRSSATGSLDRILGMLGRRRGYNLNESYRLFAVAVFMGYLVVDHKFQLDVDEPLMLAGKSFDRNAKRPLPSYLV</sequence>
<dbReference type="EMBL" id="MWML01000193">
    <property type="protein sequence ID" value="TCG05114.1"/>
    <property type="molecule type" value="Genomic_DNA"/>
</dbReference>
<dbReference type="InterPro" id="IPR011856">
    <property type="entry name" value="tRNA_endonuc-like_dom_sf"/>
</dbReference>
<reference evidence="1 2" key="1">
    <citation type="submission" date="2017-02" db="EMBL/GenBank/DDBJ databases">
        <title>Paraburkholderia sophoroidis sp. nov. and Paraburkholderia steynii sp. nov. rhizobial symbionts of the fynbos legume Hypocalyptus sophoroides.</title>
        <authorList>
            <person name="Steenkamp E.T."/>
            <person name="Beukes C.W."/>
            <person name="Van Zyl E."/>
            <person name="Avontuur J."/>
            <person name="Chan W.Y."/>
            <person name="Hassen A."/>
            <person name="Palmer M."/>
            <person name="Mthombeni L."/>
            <person name="Phalane F."/>
            <person name="Sereme K."/>
            <person name="Venter S.N."/>
        </authorList>
    </citation>
    <scope>NUCLEOTIDE SEQUENCE [LARGE SCALE GENOMIC DNA]</scope>
    <source>
        <strain evidence="1 2">HC1.1ba</strain>
    </source>
</reference>
<dbReference type="GO" id="GO:0003676">
    <property type="term" value="F:nucleic acid binding"/>
    <property type="evidence" value="ECO:0007669"/>
    <property type="project" value="InterPro"/>
</dbReference>
<protein>
    <recommendedName>
        <fullName evidence="3">TnsA endonuclease N-terminal domain-containing protein</fullName>
    </recommendedName>
</protein>
<dbReference type="SUPFAM" id="SSF52980">
    <property type="entry name" value="Restriction endonuclease-like"/>
    <property type="match status" value="1"/>
</dbReference>
<comment type="caution">
    <text evidence="1">The sequence shown here is derived from an EMBL/GenBank/DDBJ whole genome shotgun (WGS) entry which is preliminary data.</text>
</comment>
<dbReference type="InterPro" id="IPR011335">
    <property type="entry name" value="Restrct_endonuc-II-like"/>
</dbReference>
<dbReference type="Gene3D" id="3.40.1350.10">
    <property type="match status" value="1"/>
</dbReference>
<dbReference type="AlphaFoldDB" id="A0A4R0X587"/>
<gene>
    <name evidence="1" type="ORF">BZM27_36080</name>
</gene>
<proteinExistence type="predicted"/>
<keyword evidence="2" id="KW-1185">Reference proteome</keyword>
<accession>A0A4R0X587</accession>
<name>A0A4R0X587_9BURK</name>
<organism evidence="1 2">
    <name type="scientific">Paraburkholderia steynii</name>
    <dbReference type="NCBI Taxonomy" id="1245441"/>
    <lineage>
        <taxon>Bacteria</taxon>
        <taxon>Pseudomonadati</taxon>
        <taxon>Pseudomonadota</taxon>
        <taxon>Betaproteobacteria</taxon>
        <taxon>Burkholderiales</taxon>
        <taxon>Burkholderiaceae</taxon>
        <taxon>Paraburkholderia</taxon>
    </lineage>
</organism>
<evidence type="ECO:0000313" key="1">
    <source>
        <dbReference type="EMBL" id="TCG05114.1"/>
    </source>
</evidence>
<evidence type="ECO:0008006" key="3">
    <source>
        <dbReference type="Google" id="ProtNLM"/>
    </source>
</evidence>